<name>A0AAV7X224_9NEOP</name>
<comment type="caution">
    <text evidence="1">The sequence shown here is derived from an EMBL/GenBank/DDBJ whole genome shotgun (WGS) entry which is preliminary data.</text>
</comment>
<evidence type="ECO:0000313" key="1">
    <source>
        <dbReference type="EMBL" id="KAJ1518809.1"/>
    </source>
</evidence>
<keyword evidence="2" id="KW-1185">Reference proteome</keyword>
<accession>A0AAV7X224</accession>
<protein>
    <submittedName>
        <fullName evidence="1">Uncharacterized protein</fullName>
    </submittedName>
</protein>
<dbReference type="EMBL" id="JAPTSV010000888">
    <property type="protein sequence ID" value="KAJ1518809.1"/>
    <property type="molecule type" value="Genomic_DNA"/>
</dbReference>
<reference evidence="1" key="1">
    <citation type="submission" date="2022-12" db="EMBL/GenBank/DDBJ databases">
        <title>Chromosome-level genome assembly of the bean flower thrips Megalurothrips usitatus.</title>
        <authorList>
            <person name="Ma L."/>
            <person name="Liu Q."/>
            <person name="Li H."/>
            <person name="Cai W."/>
        </authorList>
    </citation>
    <scope>NUCLEOTIDE SEQUENCE</scope>
    <source>
        <strain evidence="1">Cailab_2022a</strain>
    </source>
</reference>
<dbReference type="PANTHER" id="PTHR46579:SF1">
    <property type="entry name" value="F5_8 TYPE C DOMAIN-CONTAINING PROTEIN"/>
    <property type="match status" value="1"/>
</dbReference>
<evidence type="ECO:0000313" key="2">
    <source>
        <dbReference type="Proteomes" id="UP001075354"/>
    </source>
</evidence>
<gene>
    <name evidence="1" type="ORF">ONE63_011584</name>
</gene>
<dbReference type="Proteomes" id="UP001075354">
    <property type="component" value="Unassembled WGS sequence"/>
</dbReference>
<sequence>MDLYLKNRESKVGLRRAVKAMSRLLPEGHRMPSSDKILSYIERLAPKVSEEVHCFCKECVKYRDEATPEEMCSICHKNTELGQFYLFSIKVIVKYLFEHRNLASVLEDTVNRNSQDSINDISDGTVYKTLNSNRSRYDLTLIVGADGVRIRKGSKNELWVFLSTFVEIPIHLRESFITVLGLWYSEVKPNMNTFLRPFCIEVNSVGVTGIEWKHPHTGEICKTVVRIQVVVADAIARAIMQNTQQFNGKYGCNVCEVKTVKCAPQPEKKRIRVYPYEDNPKLRTAARMMNQARQAIETGRVVKGVKGPSALSIIPSLDISVCFVPEYMHCVLLGVTNQMIVLWTKKTGLWNISDHIFQIDVALKNICHQDFVHRAFAFEGMNGIIAKATHGTHNVG</sequence>
<proteinExistence type="predicted"/>
<dbReference type="AlphaFoldDB" id="A0AAV7X224"/>
<dbReference type="PANTHER" id="PTHR46579">
    <property type="entry name" value="F5/8 TYPE C DOMAIN-CONTAINING PROTEIN-RELATED"/>
    <property type="match status" value="1"/>
</dbReference>
<organism evidence="1 2">
    <name type="scientific">Megalurothrips usitatus</name>
    <name type="common">bean blossom thrips</name>
    <dbReference type="NCBI Taxonomy" id="439358"/>
    <lineage>
        <taxon>Eukaryota</taxon>
        <taxon>Metazoa</taxon>
        <taxon>Ecdysozoa</taxon>
        <taxon>Arthropoda</taxon>
        <taxon>Hexapoda</taxon>
        <taxon>Insecta</taxon>
        <taxon>Pterygota</taxon>
        <taxon>Neoptera</taxon>
        <taxon>Paraneoptera</taxon>
        <taxon>Thysanoptera</taxon>
        <taxon>Terebrantia</taxon>
        <taxon>Thripoidea</taxon>
        <taxon>Thripidae</taxon>
        <taxon>Megalurothrips</taxon>
    </lineage>
</organism>